<reference evidence="2 3" key="1">
    <citation type="submission" date="2019-05" db="EMBL/GenBank/DDBJ databases">
        <authorList>
            <consortium name="Science for Life Laboratories"/>
        </authorList>
    </citation>
    <scope>NUCLEOTIDE SEQUENCE [LARGE SCALE GENOMIC DNA]</scope>
    <source>
        <strain evidence="2">Soil9</strain>
    </source>
</reference>
<sequence>MNLYRDTHYTFRFAEDRLIPRFHLEGVEPGRAVTVFALADDGSRSHLLAKARVGEGGWVELADSLVVRAGSGFVAVPAPVYTIRDEVPTDAEGVRLVNRLAFNGDAEADLVEVLRAGGYVRASLVAESEGRIVGHILLSDLPIVTECGTVSALALAPMAVLPEFQNLGVGSRLVPAGLDACRERGHRIVVVLGHPAFYPRFGFSPALAMRLSSPFSGEAFMAAELVPGALTGVAGRVEYTPPFGAWV</sequence>
<dbReference type="InterPro" id="IPR000182">
    <property type="entry name" value="GNAT_dom"/>
</dbReference>
<dbReference type="GO" id="GO:0016747">
    <property type="term" value="F:acyltransferase activity, transferring groups other than amino-acyl groups"/>
    <property type="evidence" value="ECO:0007669"/>
    <property type="project" value="InterPro"/>
</dbReference>
<dbReference type="Pfam" id="PF13508">
    <property type="entry name" value="Acetyltransf_7"/>
    <property type="match status" value="1"/>
</dbReference>
<evidence type="ECO:0000313" key="3">
    <source>
        <dbReference type="Proteomes" id="UP000464178"/>
    </source>
</evidence>
<dbReference type="PROSITE" id="PS51186">
    <property type="entry name" value="GNAT"/>
    <property type="match status" value="1"/>
</dbReference>
<dbReference type="AlphaFoldDB" id="A0A6P2CWT9"/>
<dbReference type="CDD" id="cd04301">
    <property type="entry name" value="NAT_SF"/>
    <property type="match status" value="1"/>
</dbReference>
<keyword evidence="3" id="KW-1185">Reference proteome</keyword>
<dbReference type="EMBL" id="LR593886">
    <property type="protein sequence ID" value="VTR92184.1"/>
    <property type="molecule type" value="Genomic_DNA"/>
</dbReference>
<dbReference type="KEGG" id="gms:SOIL9_55300"/>
<name>A0A6P2CWT9_9BACT</name>
<dbReference type="RefSeq" id="WP_162667086.1">
    <property type="nucleotide sequence ID" value="NZ_LR593886.1"/>
</dbReference>
<keyword evidence="2" id="KW-0808">Transferase</keyword>
<accession>A0A6P2CWT9</accession>
<evidence type="ECO:0000313" key="2">
    <source>
        <dbReference type="EMBL" id="VTR92184.1"/>
    </source>
</evidence>
<protein>
    <recommendedName>
        <fullName evidence="1">N-acetyltransferase domain-containing protein</fullName>
    </recommendedName>
</protein>
<dbReference type="InterPro" id="IPR016181">
    <property type="entry name" value="Acyl_CoA_acyltransferase"/>
</dbReference>
<gene>
    <name evidence="2" type="ORF">SOIL9_55300</name>
</gene>
<proteinExistence type="predicted"/>
<dbReference type="Proteomes" id="UP000464178">
    <property type="component" value="Chromosome"/>
</dbReference>
<feature type="domain" description="N-acetyltransferase" evidence="1">
    <location>
        <begin position="81"/>
        <end position="226"/>
    </location>
</feature>
<organism evidence="2 3">
    <name type="scientific">Gemmata massiliana</name>
    <dbReference type="NCBI Taxonomy" id="1210884"/>
    <lineage>
        <taxon>Bacteria</taxon>
        <taxon>Pseudomonadati</taxon>
        <taxon>Planctomycetota</taxon>
        <taxon>Planctomycetia</taxon>
        <taxon>Gemmatales</taxon>
        <taxon>Gemmataceae</taxon>
        <taxon>Gemmata</taxon>
    </lineage>
</organism>
<evidence type="ECO:0000259" key="1">
    <source>
        <dbReference type="PROSITE" id="PS51186"/>
    </source>
</evidence>
<dbReference type="SUPFAM" id="SSF55729">
    <property type="entry name" value="Acyl-CoA N-acyltransferases (Nat)"/>
    <property type="match status" value="1"/>
</dbReference>
<dbReference type="Gene3D" id="3.40.630.30">
    <property type="match status" value="1"/>
</dbReference>